<proteinExistence type="predicted"/>
<dbReference type="EMBL" id="JAZGJQ010000001">
    <property type="protein sequence ID" value="MEE6146656.1"/>
    <property type="molecule type" value="Genomic_DNA"/>
</dbReference>
<dbReference type="Proteomes" id="UP001332931">
    <property type="component" value="Unassembled WGS sequence"/>
</dbReference>
<comment type="caution">
    <text evidence="1">The sequence shown here is derived from an EMBL/GenBank/DDBJ whole genome shotgun (WGS) entry which is preliminary data.</text>
</comment>
<gene>
    <name evidence="1" type="ORF">VXJ25_01395</name>
</gene>
<organism evidence="1 2">
    <name type="scientific">Olsenella absiana</name>
    <dbReference type="NCBI Taxonomy" id="3115222"/>
    <lineage>
        <taxon>Bacteria</taxon>
        <taxon>Bacillati</taxon>
        <taxon>Actinomycetota</taxon>
        <taxon>Coriobacteriia</taxon>
        <taxon>Coriobacteriales</taxon>
        <taxon>Atopobiaceae</taxon>
        <taxon>Olsenella</taxon>
    </lineage>
</organism>
<accession>A0ABU7R7U4</accession>
<evidence type="ECO:0000313" key="1">
    <source>
        <dbReference type="EMBL" id="MEE6146656.1"/>
    </source>
</evidence>
<sequence>MPAVMTHDFFGRDAFGAVLGSVELSTADERDAFLLGNQGPDPFFYLVLDPIGSRPYREVGSRLHHERPSRVLASLARAARDPYAGDEGVACAYVAGFLCHYLLDSTVHPLVYFWERGLTAAGVEGLDRGDSGRVHAEVERDLDEMVLFAKRHQTIRAYRPYEHVLLAQDRVLTRVGRLFAEQVAELSGAAVEEAAHAYPHAVECFRVAQRAFFAPDPLKLDLAGAVERAFSPSRYSLYRAMAHRVRPEETSDFDNREHLPWENPFTGERSRASFWDLYEAALGRVTFSVEELLADGADERVARTITRGLDFSGEPVE</sequence>
<reference evidence="1 2" key="1">
    <citation type="submission" date="2024-01" db="EMBL/GenBank/DDBJ databases">
        <title>Description of Olsenella sp. nov., isolated from pig feces.</title>
        <authorList>
            <person name="Chang Y.-H."/>
        </authorList>
    </citation>
    <scope>NUCLEOTIDE SEQUENCE [LARGE SCALE GENOMIC DNA]</scope>
    <source>
        <strain evidence="1 2">YH-ols2223</strain>
    </source>
</reference>
<dbReference type="RefSeq" id="WP_330957420.1">
    <property type="nucleotide sequence ID" value="NZ_JAZGJQ010000001.1"/>
</dbReference>
<evidence type="ECO:0000313" key="2">
    <source>
        <dbReference type="Proteomes" id="UP001332931"/>
    </source>
</evidence>
<protein>
    <submittedName>
        <fullName evidence="1">Zinc dependent phospholipase C family protein</fullName>
    </submittedName>
</protein>
<name>A0ABU7R7U4_9ACTN</name>
<keyword evidence="2" id="KW-1185">Reference proteome</keyword>